<reference evidence="2 3" key="1">
    <citation type="journal article" date="2019" name="Nat. Microbiol.">
        <title>Mediterranean grassland soil C-N compound turnover is dependent on rainfall and depth, and is mediated by genomically divergent microorganisms.</title>
        <authorList>
            <person name="Diamond S."/>
            <person name="Andeer P.F."/>
            <person name="Li Z."/>
            <person name="Crits-Christoph A."/>
            <person name="Burstein D."/>
            <person name="Anantharaman K."/>
            <person name="Lane K.R."/>
            <person name="Thomas B.C."/>
            <person name="Pan C."/>
            <person name="Northen T.R."/>
            <person name="Banfield J.F."/>
        </authorList>
    </citation>
    <scope>NUCLEOTIDE SEQUENCE [LARGE SCALE GENOMIC DNA]</scope>
    <source>
        <strain evidence="2">NP_1</strain>
    </source>
</reference>
<feature type="transmembrane region" description="Helical" evidence="1">
    <location>
        <begin position="12"/>
        <end position="31"/>
    </location>
</feature>
<evidence type="ECO:0000313" key="3">
    <source>
        <dbReference type="Proteomes" id="UP000315217"/>
    </source>
</evidence>
<protein>
    <submittedName>
        <fullName evidence="2">Uncharacterized protein</fullName>
    </submittedName>
</protein>
<accession>A0A537LFL0</accession>
<dbReference type="Proteomes" id="UP000315217">
    <property type="component" value="Unassembled WGS sequence"/>
</dbReference>
<proteinExistence type="predicted"/>
<feature type="non-terminal residue" evidence="2">
    <location>
        <position position="106"/>
    </location>
</feature>
<comment type="caution">
    <text evidence="2">The sequence shown here is derived from an EMBL/GenBank/DDBJ whole genome shotgun (WGS) entry which is preliminary data.</text>
</comment>
<evidence type="ECO:0000313" key="2">
    <source>
        <dbReference type="EMBL" id="TMJ06798.1"/>
    </source>
</evidence>
<gene>
    <name evidence="2" type="ORF">E6G98_14235</name>
</gene>
<evidence type="ECO:0000256" key="1">
    <source>
        <dbReference type="SAM" id="Phobius"/>
    </source>
</evidence>
<keyword evidence="1" id="KW-0812">Transmembrane</keyword>
<feature type="transmembrane region" description="Helical" evidence="1">
    <location>
        <begin position="89"/>
        <end position="105"/>
    </location>
</feature>
<feature type="transmembrane region" description="Helical" evidence="1">
    <location>
        <begin position="58"/>
        <end position="77"/>
    </location>
</feature>
<keyword evidence="1" id="KW-0472">Membrane</keyword>
<dbReference type="AlphaFoldDB" id="A0A537LFL0"/>
<sequence>MVITGSLKGLPPVALFVTPIAALGMVVLANWRTGTYFFLTWLVVEDLPRKFLGNDMRLYFAKDVLAAILYLSFLAALVRGRVPRLKARFLGPFLLFVAWGVLQAFN</sequence>
<name>A0A537LFL0_9BACT</name>
<organism evidence="2 3">
    <name type="scientific">Candidatus Segetimicrobium genomatis</name>
    <dbReference type="NCBI Taxonomy" id="2569760"/>
    <lineage>
        <taxon>Bacteria</taxon>
        <taxon>Bacillati</taxon>
        <taxon>Candidatus Sysuimicrobiota</taxon>
        <taxon>Candidatus Sysuimicrobiia</taxon>
        <taxon>Candidatus Sysuimicrobiales</taxon>
        <taxon>Candidatus Segetimicrobiaceae</taxon>
        <taxon>Candidatus Segetimicrobium</taxon>
    </lineage>
</organism>
<keyword evidence="1" id="KW-1133">Transmembrane helix</keyword>
<dbReference type="EMBL" id="VBAI01000312">
    <property type="protein sequence ID" value="TMJ06798.1"/>
    <property type="molecule type" value="Genomic_DNA"/>
</dbReference>